<dbReference type="PANTHER" id="PTHR35175:SF2">
    <property type="entry name" value="DUF1289 DOMAIN-CONTAINING PROTEIN"/>
    <property type="match status" value="1"/>
</dbReference>
<dbReference type="InterPro" id="IPR010710">
    <property type="entry name" value="DUF1289"/>
</dbReference>
<proteinExistence type="predicted"/>
<reference evidence="1 2" key="1">
    <citation type="submission" date="2024-03" db="EMBL/GenBank/DDBJ databases">
        <title>Novel species of the genus Variovorax.</title>
        <authorList>
            <person name="Liu Q."/>
            <person name="Xin Y.-H."/>
        </authorList>
    </citation>
    <scope>NUCLEOTIDE SEQUENCE [LARGE SCALE GENOMIC DNA]</scope>
    <source>
        <strain evidence="1 2">KACC 18501</strain>
    </source>
</reference>
<protein>
    <submittedName>
        <fullName evidence="1">DUF1289 domain-containing protein</fullName>
    </submittedName>
</protein>
<dbReference type="Pfam" id="PF06945">
    <property type="entry name" value="DUF1289"/>
    <property type="match status" value="1"/>
</dbReference>
<keyword evidence="2" id="KW-1185">Reference proteome</keyword>
<evidence type="ECO:0000313" key="2">
    <source>
        <dbReference type="Proteomes" id="UP001363010"/>
    </source>
</evidence>
<dbReference type="RefSeq" id="WP_340366339.1">
    <property type="nucleotide sequence ID" value="NZ_JBBKZV010000021.1"/>
</dbReference>
<dbReference type="PANTHER" id="PTHR35175">
    <property type="entry name" value="DUF1289 DOMAIN-CONTAINING PROTEIN"/>
    <property type="match status" value="1"/>
</dbReference>
<organism evidence="1 2">
    <name type="scientific">Variovorax humicola</name>
    <dbReference type="NCBI Taxonomy" id="1769758"/>
    <lineage>
        <taxon>Bacteria</taxon>
        <taxon>Pseudomonadati</taxon>
        <taxon>Pseudomonadota</taxon>
        <taxon>Betaproteobacteria</taxon>
        <taxon>Burkholderiales</taxon>
        <taxon>Comamonadaceae</taxon>
        <taxon>Variovorax</taxon>
    </lineage>
</organism>
<gene>
    <name evidence="1" type="ORF">WKW80_25320</name>
</gene>
<dbReference type="Proteomes" id="UP001363010">
    <property type="component" value="Unassembled WGS sequence"/>
</dbReference>
<accession>A0ABU8W7F3</accession>
<name>A0ABU8W7F3_9BURK</name>
<dbReference type="EMBL" id="JBBKZV010000021">
    <property type="protein sequence ID" value="MEJ8825307.1"/>
    <property type="molecule type" value="Genomic_DNA"/>
</dbReference>
<sequence length="71" mass="7893">MCQNTPIADPCINICRMDQDGMFCQGCKRTALEIGGWPRMTEPQKAQVLVLIERRMNAVFTPAHTTLQAAA</sequence>
<comment type="caution">
    <text evidence="1">The sequence shown here is derived from an EMBL/GenBank/DDBJ whole genome shotgun (WGS) entry which is preliminary data.</text>
</comment>
<evidence type="ECO:0000313" key="1">
    <source>
        <dbReference type="EMBL" id="MEJ8825307.1"/>
    </source>
</evidence>